<sequence>MTKLTLLTLALIAITTFSNVSAYRTNIVTTTTDDNGYPPYYQDSLDNSKRTEEQCSSQIKIKKLNHCEKHLTQGLSEGKPDLIVNKKKEQQPLEQCCKQLKKVNSQCQCNAIQMVYAEARQKVQVDETEQIASMAERLPSDCGLEVEDCPLATPYF</sequence>
<dbReference type="InterPro" id="IPR000617">
    <property type="entry name" value="Napin/2SS/CON"/>
</dbReference>
<name>A0A0A0V2C1_9ASTR</name>
<evidence type="ECO:0000256" key="2">
    <source>
        <dbReference type="ARBA" id="ARBA00022761"/>
    </source>
</evidence>
<evidence type="ECO:0000259" key="5">
    <source>
        <dbReference type="SMART" id="SM00499"/>
    </source>
</evidence>
<dbReference type="PANTHER" id="PTHR35496">
    <property type="entry name" value="2S SEED STORAGE PROTEIN 1-RELATED"/>
    <property type="match status" value="1"/>
</dbReference>
<organism evidence="6">
    <name type="scientific">Zinnia haageana</name>
    <dbReference type="NCBI Taxonomy" id="1525732"/>
    <lineage>
        <taxon>Eukaryota</taxon>
        <taxon>Viridiplantae</taxon>
        <taxon>Streptophyta</taxon>
        <taxon>Embryophyta</taxon>
        <taxon>Tracheophyta</taxon>
        <taxon>Spermatophyta</taxon>
        <taxon>Magnoliopsida</taxon>
        <taxon>eudicotyledons</taxon>
        <taxon>Gunneridae</taxon>
        <taxon>Pentapetalae</taxon>
        <taxon>asterids</taxon>
        <taxon>campanulids</taxon>
        <taxon>Asterales</taxon>
        <taxon>Asteraceae</taxon>
        <taxon>Asteroideae</taxon>
        <taxon>Heliantheae alliance</taxon>
        <taxon>Heliantheae</taxon>
        <taxon>Zinnia</taxon>
    </lineage>
</organism>
<dbReference type="AlphaFoldDB" id="A0A0A0V2C1"/>
<protein>
    <submittedName>
        <fullName evidence="6">PawL1a</fullName>
    </submittedName>
</protein>
<dbReference type="CDD" id="cd00261">
    <property type="entry name" value="AAI_SS"/>
    <property type="match status" value="1"/>
</dbReference>
<keyword evidence="2" id="KW-0758">Storage protein</keyword>
<feature type="chain" id="PRO_5001970695" evidence="4">
    <location>
        <begin position="23"/>
        <end position="156"/>
    </location>
</feature>
<feature type="domain" description="Bifunctional inhibitor/plant lipid transfer protein/seed storage helical" evidence="5">
    <location>
        <begin position="55"/>
        <end position="149"/>
    </location>
</feature>
<dbReference type="InterPro" id="IPR016140">
    <property type="entry name" value="Bifunc_inhib/LTP/seed_store"/>
</dbReference>
<dbReference type="SMART" id="SM00499">
    <property type="entry name" value="AAI"/>
    <property type="match status" value="1"/>
</dbReference>
<comment type="similarity">
    <text evidence="1">Belongs to the 2S seed storage albumins family.</text>
</comment>
<dbReference type="GO" id="GO:0045735">
    <property type="term" value="F:nutrient reservoir activity"/>
    <property type="evidence" value="ECO:0007669"/>
    <property type="project" value="UniProtKB-KW"/>
</dbReference>
<feature type="signal peptide" evidence="4">
    <location>
        <begin position="1"/>
        <end position="22"/>
    </location>
</feature>
<reference evidence="6" key="1">
    <citation type="journal article" date="2014" name="Plant Methods">
        <title>Next generation sequencing and de novo transcriptomics to study gene evolution.</title>
        <authorList>
            <person name="Jayasena A.S."/>
            <person name="Secco D."/>
            <person name="Bernath-Levin K."/>
            <person name="Berkowitz O."/>
            <person name="Whelan J."/>
            <person name="Mylne J.S."/>
        </authorList>
    </citation>
    <scope>NUCLEOTIDE SEQUENCE</scope>
    <source>
        <strain evidence="6">JM8192</strain>
    </source>
</reference>
<evidence type="ECO:0000256" key="3">
    <source>
        <dbReference type="ARBA" id="ARBA00023129"/>
    </source>
</evidence>
<accession>A0A0A0V2C1</accession>
<dbReference type="SUPFAM" id="SSF47699">
    <property type="entry name" value="Bifunctional inhibitor/lipid-transfer protein/seed storage 2S albumin"/>
    <property type="match status" value="1"/>
</dbReference>
<dbReference type="Pfam" id="PF00234">
    <property type="entry name" value="Tryp_alpha_amyl"/>
    <property type="match status" value="1"/>
</dbReference>
<keyword evidence="3" id="KW-0708">Seed storage protein</keyword>
<proteinExistence type="inferred from homology"/>
<dbReference type="InterPro" id="IPR036312">
    <property type="entry name" value="Bifun_inhib/LTP/seed_sf"/>
</dbReference>
<keyword evidence="4" id="KW-0732">Signal</keyword>
<evidence type="ECO:0000256" key="4">
    <source>
        <dbReference type="SAM" id="SignalP"/>
    </source>
</evidence>
<evidence type="ECO:0000256" key="1">
    <source>
        <dbReference type="ARBA" id="ARBA00008262"/>
    </source>
</evidence>
<dbReference type="EMBL" id="KM243341">
    <property type="protein sequence ID" value="AIW56806.1"/>
    <property type="molecule type" value="Genomic_DNA"/>
</dbReference>
<evidence type="ECO:0000313" key="6">
    <source>
        <dbReference type="EMBL" id="AIW56806.1"/>
    </source>
</evidence>
<dbReference type="PANTHER" id="PTHR35496:SF4">
    <property type="entry name" value="2S SULFUR-RICH SEED STORAGE PROTEIN 2-LIKE"/>
    <property type="match status" value="1"/>
</dbReference>
<dbReference type="Gene3D" id="1.10.110.10">
    <property type="entry name" value="Plant lipid-transfer and hydrophobic proteins"/>
    <property type="match status" value="1"/>
</dbReference>